<gene>
    <name evidence="7" type="ORF">V6U78_03670</name>
</gene>
<evidence type="ECO:0000256" key="5">
    <source>
        <dbReference type="RuleBase" id="RU363032"/>
    </source>
</evidence>
<dbReference type="RefSeq" id="WP_405337317.1">
    <property type="nucleotide sequence ID" value="NZ_JBANFI010000002.1"/>
</dbReference>
<dbReference type="PANTHER" id="PTHR42727:SF1">
    <property type="entry name" value="PHOSPHATE TRANSPORT SYSTEM PERMEASE"/>
    <property type="match status" value="1"/>
</dbReference>
<feature type="transmembrane region" description="Helical" evidence="5">
    <location>
        <begin position="39"/>
        <end position="64"/>
    </location>
</feature>
<dbReference type="InterPro" id="IPR035906">
    <property type="entry name" value="MetI-like_sf"/>
</dbReference>
<keyword evidence="3 5" id="KW-1133">Transmembrane helix</keyword>
<dbReference type="Pfam" id="PF00528">
    <property type="entry name" value="BPD_transp_1"/>
    <property type="match status" value="1"/>
</dbReference>
<sequence>MSRLRLHRATLTRLDQALVQRRHPAALQRRFWLDRGWRALVSAGGLGVLLAISAIFFYLVYVVVPLMGGVQLEQLAVQPVETASIASEQPDAPSSAQVDLPPAQGLAGGQSQIVALPDGRLEHRLIASHGPPLRHWQLDAPAVWLGSEPQRRVFASLDQQGQLSLFYSTRATPLAQVETGLDQVRTAYWSNEGSQLVLESATQRQIWQIHNPHPEVSWPSLWAPVAYEHYTEPLRLWQASPSSLVSEPKFSLAPLTFGTLKAALAALLLALPLALGAALYTAYFLPRPWQRRVKACLEMMEAVPTVILGLIAALLLAPWLEQQLFSLMLLMVILALVLLLGASLLPRWGWQQRGGGLWMAYALGLLLSSGVLTWLLADGLEQRWFGGSLVYWLEVEQDWAIYQLNALVVGMAMGFALIPSLYALVEEALSAVPSRMTQAAMALGATPWQTIWRVLLPLAAPGIVAAVMLALGRAVGETMILLMASGNTPLMGANLLEGLRSLAANMAIEIQEAGVQSTHYRVLFLSALVLFVLTLVANTLAEWIRQGWRRRQQQLEGHG</sequence>
<evidence type="ECO:0000259" key="6">
    <source>
        <dbReference type="PROSITE" id="PS50928"/>
    </source>
</evidence>
<feature type="transmembrane region" description="Helical" evidence="5">
    <location>
        <begin position="297"/>
        <end position="319"/>
    </location>
</feature>
<evidence type="ECO:0000313" key="8">
    <source>
        <dbReference type="Proteomes" id="UP001621714"/>
    </source>
</evidence>
<evidence type="ECO:0000256" key="2">
    <source>
        <dbReference type="ARBA" id="ARBA00022692"/>
    </source>
</evidence>
<dbReference type="Gene3D" id="1.10.3720.10">
    <property type="entry name" value="MetI-like"/>
    <property type="match status" value="1"/>
</dbReference>
<evidence type="ECO:0000313" key="7">
    <source>
        <dbReference type="EMBL" id="MFK7160133.1"/>
    </source>
</evidence>
<evidence type="ECO:0000256" key="3">
    <source>
        <dbReference type="ARBA" id="ARBA00022989"/>
    </source>
</evidence>
<feature type="transmembrane region" description="Helical" evidence="5">
    <location>
        <begin position="357"/>
        <end position="377"/>
    </location>
</feature>
<name>A0ABW8PV29_9GAMM</name>
<feature type="transmembrane region" description="Helical" evidence="5">
    <location>
        <begin position="454"/>
        <end position="475"/>
    </location>
</feature>
<keyword evidence="8" id="KW-1185">Reference proteome</keyword>
<accession>A0ABW8PV29</accession>
<feature type="transmembrane region" description="Helical" evidence="5">
    <location>
        <begin position="399"/>
        <end position="425"/>
    </location>
</feature>
<evidence type="ECO:0000256" key="1">
    <source>
        <dbReference type="ARBA" id="ARBA00004651"/>
    </source>
</evidence>
<dbReference type="PANTHER" id="PTHR42727">
    <property type="entry name" value="PHOSPHATE TRANSPORT SYSTEM PERMEASE PROTEIN"/>
    <property type="match status" value="1"/>
</dbReference>
<evidence type="ECO:0000256" key="4">
    <source>
        <dbReference type="ARBA" id="ARBA00023136"/>
    </source>
</evidence>
<dbReference type="SUPFAM" id="SSF161098">
    <property type="entry name" value="MetI-like"/>
    <property type="match status" value="1"/>
</dbReference>
<dbReference type="Proteomes" id="UP001621714">
    <property type="component" value="Unassembled WGS sequence"/>
</dbReference>
<proteinExistence type="inferred from homology"/>
<organism evidence="7 8">
    <name type="scientific">Marinospirillum alkalitolerans</name>
    <dbReference type="NCBI Taxonomy" id="3123374"/>
    <lineage>
        <taxon>Bacteria</taxon>
        <taxon>Pseudomonadati</taxon>
        <taxon>Pseudomonadota</taxon>
        <taxon>Gammaproteobacteria</taxon>
        <taxon>Oceanospirillales</taxon>
        <taxon>Oceanospirillaceae</taxon>
        <taxon>Marinospirillum</taxon>
    </lineage>
</organism>
<feature type="transmembrane region" description="Helical" evidence="5">
    <location>
        <begin position="522"/>
        <end position="541"/>
    </location>
</feature>
<keyword evidence="4 5" id="KW-0472">Membrane</keyword>
<feature type="domain" description="ABC transmembrane type-1" evidence="6">
    <location>
        <begin position="256"/>
        <end position="541"/>
    </location>
</feature>
<dbReference type="CDD" id="cd06261">
    <property type="entry name" value="TM_PBP2"/>
    <property type="match status" value="1"/>
</dbReference>
<dbReference type="PROSITE" id="PS50928">
    <property type="entry name" value="ABC_TM1"/>
    <property type="match status" value="1"/>
</dbReference>
<feature type="transmembrane region" description="Helical" evidence="5">
    <location>
        <begin position="262"/>
        <end position="285"/>
    </location>
</feature>
<protein>
    <submittedName>
        <fullName evidence="7">ABC transporter permease subunit</fullName>
    </submittedName>
</protein>
<dbReference type="EMBL" id="JBANFI010000002">
    <property type="protein sequence ID" value="MFK7160133.1"/>
    <property type="molecule type" value="Genomic_DNA"/>
</dbReference>
<comment type="similarity">
    <text evidence="5">Belongs to the binding-protein-dependent transport system permease family.</text>
</comment>
<comment type="caution">
    <text evidence="7">The sequence shown here is derived from an EMBL/GenBank/DDBJ whole genome shotgun (WGS) entry which is preliminary data.</text>
</comment>
<dbReference type="InterPro" id="IPR000515">
    <property type="entry name" value="MetI-like"/>
</dbReference>
<feature type="transmembrane region" description="Helical" evidence="5">
    <location>
        <begin position="325"/>
        <end position="345"/>
    </location>
</feature>
<keyword evidence="2 5" id="KW-0812">Transmembrane</keyword>
<keyword evidence="5" id="KW-0813">Transport</keyword>
<comment type="subcellular location">
    <subcellularLocation>
        <location evidence="1 5">Cell membrane</location>
        <topology evidence="1 5">Multi-pass membrane protein</topology>
    </subcellularLocation>
</comment>
<reference evidence="7 8" key="1">
    <citation type="submission" date="2024-02" db="EMBL/GenBank/DDBJ databases">
        <title>Marinospirillum sp. MEB 164 isolated from Lonar lake sediment.</title>
        <authorList>
            <person name="Joshi A."/>
            <person name="Thite S."/>
        </authorList>
    </citation>
    <scope>NUCLEOTIDE SEQUENCE [LARGE SCALE GENOMIC DNA]</scope>
    <source>
        <strain evidence="7 8">MEB164</strain>
    </source>
</reference>